<keyword evidence="4" id="KW-0238">DNA-binding</keyword>
<evidence type="ECO:0000256" key="4">
    <source>
        <dbReference type="ARBA" id="ARBA00023125"/>
    </source>
</evidence>
<evidence type="ECO:0000256" key="8">
    <source>
        <dbReference type="SAM" id="MobiDB-lite"/>
    </source>
</evidence>
<dbReference type="Gene3D" id="1.10.20.10">
    <property type="entry name" value="Histone, subunit A"/>
    <property type="match status" value="1"/>
</dbReference>
<dbReference type="GO" id="GO:0016602">
    <property type="term" value="C:CCAAT-binding factor complex"/>
    <property type="evidence" value="ECO:0007669"/>
    <property type="project" value="InterPro"/>
</dbReference>
<evidence type="ECO:0000259" key="9">
    <source>
        <dbReference type="Pfam" id="PF00808"/>
    </source>
</evidence>
<evidence type="ECO:0000313" key="10">
    <source>
        <dbReference type="EMBL" id="KAL1585790.1"/>
    </source>
</evidence>
<dbReference type="InterPro" id="IPR009072">
    <property type="entry name" value="Histone-fold"/>
</dbReference>
<evidence type="ECO:0000256" key="5">
    <source>
        <dbReference type="ARBA" id="ARBA00023159"/>
    </source>
</evidence>
<comment type="similarity">
    <text evidence="2">Belongs to the NFYB/HAP3 subunit family.</text>
</comment>
<protein>
    <recommendedName>
        <fullName evidence="9">Transcription factor CBF/NF-Y/archaeal histone domain-containing protein</fullName>
    </recommendedName>
</protein>
<keyword evidence="6" id="KW-0804">Transcription</keyword>
<name>A0AB34KR44_9PEZI</name>
<dbReference type="GO" id="GO:0000978">
    <property type="term" value="F:RNA polymerase II cis-regulatory region sequence-specific DNA binding"/>
    <property type="evidence" value="ECO:0007669"/>
    <property type="project" value="TreeGrafter"/>
</dbReference>
<dbReference type="InterPro" id="IPR003956">
    <property type="entry name" value="Transcrpt_fac_NFYB/HAP3_CS"/>
</dbReference>
<dbReference type="GO" id="GO:0001228">
    <property type="term" value="F:DNA-binding transcription activator activity, RNA polymerase II-specific"/>
    <property type="evidence" value="ECO:0007669"/>
    <property type="project" value="InterPro"/>
</dbReference>
<evidence type="ECO:0000256" key="7">
    <source>
        <dbReference type="ARBA" id="ARBA00023242"/>
    </source>
</evidence>
<dbReference type="InterPro" id="IPR003958">
    <property type="entry name" value="CBFA_NFYB_domain"/>
</dbReference>
<dbReference type="AlphaFoldDB" id="A0AB34KR44"/>
<keyword evidence="5" id="KW-0010">Activator</keyword>
<dbReference type="RefSeq" id="XP_069228896.1">
    <property type="nucleotide sequence ID" value="XM_069373589.1"/>
</dbReference>
<feature type="domain" description="Transcription factor CBF/NF-Y/archaeal histone" evidence="9">
    <location>
        <begin position="51"/>
        <end position="116"/>
    </location>
</feature>
<organism evidence="10 11">
    <name type="scientific">Cladosporium halotolerans</name>
    <dbReference type="NCBI Taxonomy" id="1052096"/>
    <lineage>
        <taxon>Eukaryota</taxon>
        <taxon>Fungi</taxon>
        <taxon>Dikarya</taxon>
        <taxon>Ascomycota</taxon>
        <taxon>Pezizomycotina</taxon>
        <taxon>Dothideomycetes</taxon>
        <taxon>Dothideomycetidae</taxon>
        <taxon>Cladosporiales</taxon>
        <taxon>Cladosporiaceae</taxon>
        <taxon>Cladosporium</taxon>
    </lineage>
</organism>
<dbReference type="Proteomes" id="UP000803884">
    <property type="component" value="Unassembled WGS sequence"/>
</dbReference>
<feature type="region of interest" description="Disordered" evidence="8">
    <location>
        <begin position="143"/>
        <end position="194"/>
    </location>
</feature>
<dbReference type="SUPFAM" id="SSF47113">
    <property type="entry name" value="Histone-fold"/>
    <property type="match status" value="1"/>
</dbReference>
<comment type="subcellular location">
    <subcellularLocation>
        <location evidence="1">Nucleus</location>
    </subcellularLocation>
</comment>
<gene>
    <name evidence="10" type="ORF">WHR41_04983</name>
</gene>
<keyword evidence="3" id="KW-0805">Transcription regulation</keyword>
<proteinExistence type="inferred from homology"/>
<evidence type="ECO:0000313" key="11">
    <source>
        <dbReference type="Proteomes" id="UP000803884"/>
    </source>
</evidence>
<evidence type="ECO:0000256" key="3">
    <source>
        <dbReference type="ARBA" id="ARBA00023015"/>
    </source>
</evidence>
<dbReference type="PROSITE" id="PS00685">
    <property type="entry name" value="NFYB_HAP3"/>
    <property type="match status" value="1"/>
</dbReference>
<dbReference type="GeneID" id="96006427"/>
<sequence length="194" mass="21317">MSQSPRDDGDVEQPDQSPADDVPQQQEGDAGDMSRPELDLGYDFEVKEQDRWLPIANVARIMKSALPENAKIAKEAKECMQECVSEFISFITSEASEKCHQEKRKTVNGEDILFAMTSLGFENYGEALKIYLARYRENLVARGEHQRPGQPGAAGEEGVAFDGSNHGALGNPMDPSSEGATDFAGYSVAHQPEY</sequence>
<accession>A0AB34KR44</accession>
<comment type="caution">
    <text evidence="10">The sequence shown here is derived from an EMBL/GenBank/DDBJ whole genome shotgun (WGS) entry which is preliminary data.</text>
</comment>
<evidence type="ECO:0000256" key="1">
    <source>
        <dbReference type="ARBA" id="ARBA00004123"/>
    </source>
</evidence>
<dbReference type="PRINTS" id="PR00615">
    <property type="entry name" value="CCAATSUBUNTA"/>
</dbReference>
<dbReference type="InterPro" id="IPR027113">
    <property type="entry name" value="Transc_fact_NFYB/HAP3"/>
</dbReference>
<dbReference type="Pfam" id="PF00808">
    <property type="entry name" value="CBFD_NFYB_HMF"/>
    <property type="match status" value="1"/>
</dbReference>
<evidence type="ECO:0000256" key="6">
    <source>
        <dbReference type="ARBA" id="ARBA00023163"/>
    </source>
</evidence>
<dbReference type="PANTHER" id="PTHR11064:SF9">
    <property type="entry name" value="NUCLEAR TRANSCRIPTION FACTOR Y SUBUNIT BETA"/>
    <property type="match status" value="1"/>
</dbReference>
<dbReference type="CDD" id="cd22907">
    <property type="entry name" value="HFD_NFYB"/>
    <property type="match status" value="1"/>
</dbReference>
<keyword evidence="11" id="KW-1185">Reference proteome</keyword>
<dbReference type="PANTHER" id="PTHR11064">
    <property type="entry name" value="CCAAT-BINDING TRANSCRIPTION FACTOR-RELATED"/>
    <property type="match status" value="1"/>
</dbReference>
<evidence type="ECO:0000256" key="2">
    <source>
        <dbReference type="ARBA" id="ARBA00009053"/>
    </source>
</evidence>
<reference evidence="10 11" key="1">
    <citation type="journal article" date="2020" name="Microbiol. Resour. Announc.">
        <title>Draft Genome Sequence of a Cladosporium Species Isolated from the Mesophotic Ascidian Didemnum maculosum.</title>
        <authorList>
            <person name="Gioti A."/>
            <person name="Siaperas R."/>
            <person name="Nikolaivits E."/>
            <person name="Le Goff G."/>
            <person name="Ouazzani J."/>
            <person name="Kotoulas G."/>
            <person name="Topakas E."/>
        </authorList>
    </citation>
    <scope>NUCLEOTIDE SEQUENCE [LARGE SCALE GENOMIC DNA]</scope>
    <source>
        <strain evidence="10 11">TM138-S3</strain>
    </source>
</reference>
<dbReference type="GO" id="GO:0046982">
    <property type="term" value="F:protein heterodimerization activity"/>
    <property type="evidence" value="ECO:0007669"/>
    <property type="project" value="InterPro"/>
</dbReference>
<feature type="region of interest" description="Disordered" evidence="8">
    <location>
        <begin position="1"/>
        <end position="40"/>
    </location>
</feature>
<keyword evidence="7" id="KW-0539">Nucleus</keyword>
<dbReference type="FunFam" id="1.10.20.10:FF:000110">
    <property type="entry name" value="Nuclear factor Y, subunit B1"/>
    <property type="match status" value="1"/>
</dbReference>
<dbReference type="EMBL" id="JAAQHG020000017">
    <property type="protein sequence ID" value="KAL1585790.1"/>
    <property type="molecule type" value="Genomic_DNA"/>
</dbReference>